<dbReference type="AlphaFoldDB" id="A0A9P8VTP7"/>
<comment type="caution">
    <text evidence="2">The sequence shown here is derived from an EMBL/GenBank/DDBJ whole genome shotgun (WGS) entry which is preliminary data.</text>
</comment>
<sequence length="125" mass="14506">MTFSWGRVFLACVWLDIGSCSDLSVPFRMKALLLDSLVLATQREARRSCDPITTFICWLFVLVSILLVLYLLPIQFFRFPFLFTFVFFLFKQQRHLVFAHLLQAASTCLALSFPAFGPHQHNQQQ</sequence>
<feature type="transmembrane region" description="Helical" evidence="1">
    <location>
        <begin position="95"/>
        <end position="116"/>
    </location>
</feature>
<dbReference type="Proteomes" id="UP000777438">
    <property type="component" value="Unassembled WGS sequence"/>
</dbReference>
<evidence type="ECO:0000313" key="2">
    <source>
        <dbReference type="EMBL" id="KAH6877286.1"/>
    </source>
</evidence>
<proteinExistence type="predicted"/>
<gene>
    <name evidence="2" type="ORF">B0T10DRAFT_190559</name>
</gene>
<name>A0A9P8VTP7_9HYPO</name>
<keyword evidence="1" id="KW-0472">Membrane</keyword>
<evidence type="ECO:0000256" key="1">
    <source>
        <dbReference type="SAM" id="Phobius"/>
    </source>
</evidence>
<keyword evidence="3" id="KW-1185">Reference proteome</keyword>
<accession>A0A9P8VTP7</accession>
<evidence type="ECO:0000313" key="3">
    <source>
        <dbReference type="Proteomes" id="UP000777438"/>
    </source>
</evidence>
<reference evidence="2 3" key="1">
    <citation type="journal article" date="2021" name="Nat. Commun.">
        <title>Genetic determinants of endophytism in the Arabidopsis root mycobiome.</title>
        <authorList>
            <person name="Mesny F."/>
            <person name="Miyauchi S."/>
            <person name="Thiergart T."/>
            <person name="Pickel B."/>
            <person name="Atanasova L."/>
            <person name="Karlsson M."/>
            <person name="Huettel B."/>
            <person name="Barry K.W."/>
            <person name="Haridas S."/>
            <person name="Chen C."/>
            <person name="Bauer D."/>
            <person name="Andreopoulos W."/>
            <person name="Pangilinan J."/>
            <person name="LaButti K."/>
            <person name="Riley R."/>
            <person name="Lipzen A."/>
            <person name="Clum A."/>
            <person name="Drula E."/>
            <person name="Henrissat B."/>
            <person name="Kohler A."/>
            <person name="Grigoriev I.V."/>
            <person name="Martin F.M."/>
            <person name="Hacquard S."/>
        </authorList>
    </citation>
    <scope>NUCLEOTIDE SEQUENCE [LARGE SCALE GENOMIC DNA]</scope>
    <source>
        <strain evidence="2 3">MPI-CAGE-CH-0241</strain>
    </source>
</reference>
<keyword evidence="1" id="KW-1133">Transmembrane helix</keyword>
<keyword evidence="1" id="KW-0812">Transmembrane</keyword>
<feature type="transmembrane region" description="Helical" evidence="1">
    <location>
        <begin position="52"/>
        <end position="74"/>
    </location>
</feature>
<dbReference type="EMBL" id="JAGPYM010000030">
    <property type="protein sequence ID" value="KAH6877286.1"/>
    <property type="molecule type" value="Genomic_DNA"/>
</dbReference>
<organism evidence="2 3">
    <name type="scientific">Thelonectria olida</name>
    <dbReference type="NCBI Taxonomy" id="1576542"/>
    <lineage>
        <taxon>Eukaryota</taxon>
        <taxon>Fungi</taxon>
        <taxon>Dikarya</taxon>
        <taxon>Ascomycota</taxon>
        <taxon>Pezizomycotina</taxon>
        <taxon>Sordariomycetes</taxon>
        <taxon>Hypocreomycetidae</taxon>
        <taxon>Hypocreales</taxon>
        <taxon>Nectriaceae</taxon>
        <taxon>Thelonectria</taxon>
    </lineage>
</organism>
<protein>
    <submittedName>
        <fullName evidence="2">Uncharacterized protein</fullName>
    </submittedName>
</protein>